<protein>
    <submittedName>
        <fullName evidence="1">Uncharacterized protein</fullName>
    </submittedName>
</protein>
<sequence>MFAFTDILTPRSARTTATTSLLRLDLRVQEHLGGDLSVPARTSASSAAHVFIFRGPSPALATSSCLRPSSPRLSKMYPLVRGPPASSIALCARLWYPPAVLGHFPVPTPARRPPSPPALNFILHTAHGGVLSQAKYGERKQGGSLLLSIVMRRLMSISMLWKKPWHREYGSTYDCVLRVQKTRRYALCQHFELELGQNLWH</sequence>
<name>A0A166NKH3_9AGAM</name>
<evidence type="ECO:0000313" key="1">
    <source>
        <dbReference type="EMBL" id="KZP25106.1"/>
    </source>
</evidence>
<keyword evidence="2" id="KW-1185">Reference proteome</keyword>
<reference evidence="1 2" key="1">
    <citation type="journal article" date="2016" name="Mol. Biol. Evol.">
        <title>Comparative Genomics of Early-Diverging Mushroom-Forming Fungi Provides Insights into the Origins of Lignocellulose Decay Capabilities.</title>
        <authorList>
            <person name="Nagy L.G."/>
            <person name="Riley R."/>
            <person name="Tritt A."/>
            <person name="Adam C."/>
            <person name="Daum C."/>
            <person name="Floudas D."/>
            <person name="Sun H."/>
            <person name="Yadav J.S."/>
            <person name="Pangilinan J."/>
            <person name="Larsson K.H."/>
            <person name="Matsuura K."/>
            <person name="Barry K."/>
            <person name="Labutti K."/>
            <person name="Kuo R."/>
            <person name="Ohm R.A."/>
            <person name="Bhattacharya S.S."/>
            <person name="Shirouzu T."/>
            <person name="Yoshinaga Y."/>
            <person name="Martin F.M."/>
            <person name="Grigoriev I.V."/>
            <person name="Hibbett D.S."/>
        </authorList>
    </citation>
    <scope>NUCLEOTIDE SEQUENCE [LARGE SCALE GENOMIC DNA]</scope>
    <source>
        <strain evidence="1 2">CBS 109695</strain>
    </source>
</reference>
<dbReference type="EMBL" id="KV417522">
    <property type="protein sequence ID" value="KZP25106.1"/>
    <property type="molecule type" value="Genomic_DNA"/>
</dbReference>
<dbReference type="Proteomes" id="UP000076532">
    <property type="component" value="Unassembled WGS sequence"/>
</dbReference>
<accession>A0A166NKH3</accession>
<proteinExistence type="predicted"/>
<evidence type="ECO:0000313" key="2">
    <source>
        <dbReference type="Proteomes" id="UP000076532"/>
    </source>
</evidence>
<gene>
    <name evidence="1" type="ORF">FIBSPDRAFT_929402</name>
</gene>
<dbReference type="AlphaFoldDB" id="A0A166NKH3"/>
<organism evidence="1 2">
    <name type="scientific">Athelia psychrophila</name>
    <dbReference type="NCBI Taxonomy" id="1759441"/>
    <lineage>
        <taxon>Eukaryota</taxon>
        <taxon>Fungi</taxon>
        <taxon>Dikarya</taxon>
        <taxon>Basidiomycota</taxon>
        <taxon>Agaricomycotina</taxon>
        <taxon>Agaricomycetes</taxon>
        <taxon>Agaricomycetidae</taxon>
        <taxon>Atheliales</taxon>
        <taxon>Atheliaceae</taxon>
        <taxon>Athelia</taxon>
    </lineage>
</organism>